<dbReference type="Pfam" id="PF00990">
    <property type="entry name" value="GGDEF"/>
    <property type="match status" value="1"/>
</dbReference>
<dbReference type="NCBIfam" id="TIGR00254">
    <property type="entry name" value="GGDEF"/>
    <property type="match status" value="1"/>
</dbReference>
<dbReference type="InterPro" id="IPR000160">
    <property type="entry name" value="GGDEF_dom"/>
</dbReference>
<dbReference type="GO" id="GO:0052621">
    <property type="term" value="F:diguanylate cyclase activity"/>
    <property type="evidence" value="ECO:0007669"/>
    <property type="project" value="UniProtKB-EC"/>
</dbReference>
<dbReference type="RefSeq" id="WP_336436397.1">
    <property type="nucleotide sequence ID" value="NZ_JBAWKS010000002.1"/>
</dbReference>
<feature type="domain" description="GGDEF" evidence="1">
    <location>
        <begin position="293"/>
        <end position="428"/>
    </location>
</feature>
<gene>
    <name evidence="2" type="ORF">WAE96_17200</name>
</gene>
<dbReference type="CDD" id="cd01949">
    <property type="entry name" value="GGDEF"/>
    <property type="match status" value="1"/>
</dbReference>
<comment type="caution">
    <text evidence="2">The sequence shown here is derived from an EMBL/GenBank/DDBJ whole genome shotgun (WGS) entry which is preliminary data.</text>
</comment>
<reference evidence="2 3" key="1">
    <citation type="submission" date="2023-12" db="EMBL/GenBank/DDBJ databases">
        <title>Friends and Foes: Symbiotic and Algicidal bacterial influence on Karenia brevis blooms.</title>
        <authorList>
            <person name="Fei C."/>
            <person name="Mohamed A.R."/>
            <person name="Booker A."/>
            <person name="Arshad M."/>
            <person name="Klass S."/>
            <person name="Ahn S."/>
            <person name="Gilbert P.M."/>
            <person name="Heil C.A."/>
            <person name="Martinez J.M."/>
            <person name="Amin S.A."/>
        </authorList>
    </citation>
    <scope>NUCLEOTIDE SEQUENCE [LARGE SCALE GENOMIC DNA]</scope>
    <source>
        <strain evidence="2 3">CE15</strain>
    </source>
</reference>
<name>A0ABU8EWQ2_9GAMM</name>
<dbReference type="SMART" id="SM00267">
    <property type="entry name" value="GGDEF"/>
    <property type="match status" value="1"/>
</dbReference>
<dbReference type="InterPro" id="IPR052163">
    <property type="entry name" value="DGC-Regulatory_Protein"/>
</dbReference>
<dbReference type="EMBL" id="JBAWKS010000002">
    <property type="protein sequence ID" value="MEI4551416.1"/>
    <property type="molecule type" value="Genomic_DNA"/>
</dbReference>
<keyword evidence="2" id="KW-0548">Nucleotidyltransferase</keyword>
<organism evidence="2 3">
    <name type="scientific">Pseudoalteromonas spongiae</name>
    <dbReference type="NCBI Taxonomy" id="298657"/>
    <lineage>
        <taxon>Bacteria</taxon>
        <taxon>Pseudomonadati</taxon>
        <taxon>Pseudomonadota</taxon>
        <taxon>Gammaproteobacteria</taxon>
        <taxon>Alteromonadales</taxon>
        <taxon>Pseudoalteromonadaceae</taxon>
        <taxon>Pseudoalteromonas</taxon>
    </lineage>
</organism>
<dbReference type="PANTHER" id="PTHR46663">
    <property type="entry name" value="DIGUANYLATE CYCLASE DGCT-RELATED"/>
    <property type="match status" value="1"/>
</dbReference>
<dbReference type="EC" id="2.7.7.65" evidence="2"/>
<keyword evidence="2" id="KW-0808">Transferase</keyword>
<dbReference type="InterPro" id="IPR029787">
    <property type="entry name" value="Nucleotide_cyclase"/>
</dbReference>
<sequence length="428" mass="48836">MYQDVIVDHLPIITSPQELGGFNFSPDIIWVFDLDRHGFWWGNDHALNFWGLSDVQQLIDKDLSADTEGARKRTEQTFVKAAQEGLTNDPWTTYPNGEPKVMLMRHVAVLLGPEKHRGIIAFISEQMDATSQPENLLFAEAMRYTTVAVSCYDMQGKRLFENPAFTQWYSTIKQDNISDFELRFANLNEGKERLIDSQQHKAGCQEHIMLTKLGERRHNVDIRISRHPLSGDYVFLVTEYDITELHDTIIELKHTKNELKKIAHFDPLTKLPSVWLTKERLASALKQAKRNESLLAVMFIDLDGFKQVNDSYGHSSGDELLKQVAIRLKNTFRESDTVGRLGGDEFLICLPNLANKQDAVRLAEKAINEIAKDYQIKDTDGQSNKVNISASLGIAYYPDSSDTLEALIRSADEKMYHAKRTGKNRFEV</sequence>
<evidence type="ECO:0000313" key="2">
    <source>
        <dbReference type="EMBL" id="MEI4551416.1"/>
    </source>
</evidence>
<dbReference type="PROSITE" id="PS50887">
    <property type="entry name" value="GGDEF"/>
    <property type="match status" value="1"/>
</dbReference>
<dbReference type="InterPro" id="IPR043128">
    <property type="entry name" value="Rev_trsase/Diguanyl_cyclase"/>
</dbReference>
<dbReference type="SUPFAM" id="SSF55073">
    <property type="entry name" value="Nucleotide cyclase"/>
    <property type="match status" value="1"/>
</dbReference>
<dbReference type="PANTHER" id="PTHR46663:SF3">
    <property type="entry name" value="SLL0267 PROTEIN"/>
    <property type="match status" value="1"/>
</dbReference>
<dbReference type="Proteomes" id="UP001382455">
    <property type="component" value="Unassembled WGS sequence"/>
</dbReference>
<keyword evidence="3" id="KW-1185">Reference proteome</keyword>
<dbReference type="Gene3D" id="3.30.70.270">
    <property type="match status" value="1"/>
</dbReference>
<protein>
    <submittedName>
        <fullName evidence="2">Diguanylate cyclase</fullName>
        <ecNumber evidence="2">2.7.7.65</ecNumber>
    </submittedName>
</protein>
<proteinExistence type="predicted"/>
<evidence type="ECO:0000313" key="3">
    <source>
        <dbReference type="Proteomes" id="UP001382455"/>
    </source>
</evidence>
<evidence type="ECO:0000259" key="1">
    <source>
        <dbReference type="PROSITE" id="PS50887"/>
    </source>
</evidence>
<accession>A0ABU8EWQ2</accession>